<evidence type="ECO:0000313" key="1">
    <source>
        <dbReference type="EMBL" id="MPM45816.1"/>
    </source>
</evidence>
<name>A0A644ZYL9_9ZZZZ</name>
<accession>A0A644ZYL9</accession>
<organism evidence="1">
    <name type="scientific">bioreactor metagenome</name>
    <dbReference type="NCBI Taxonomy" id="1076179"/>
    <lineage>
        <taxon>unclassified sequences</taxon>
        <taxon>metagenomes</taxon>
        <taxon>ecological metagenomes</taxon>
    </lineage>
</organism>
<protein>
    <submittedName>
        <fullName evidence="1">Uncharacterized protein</fullName>
    </submittedName>
</protein>
<comment type="caution">
    <text evidence="1">The sequence shown here is derived from an EMBL/GenBank/DDBJ whole genome shotgun (WGS) entry which is preliminary data.</text>
</comment>
<dbReference type="AlphaFoldDB" id="A0A644ZYL9"/>
<gene>
    <name evidence="1" type="ORF">SDC9_92508</name>
</gene>
<proteinExistence type="predicted"/>
<dbReference type="EMBL" id="VSSQ01011027">
    <property type="protein sequence ID" value="MPM45816.1"/>
    <property type="molecule type" value="Genomic_DNA"/>
</dbReference>
<reference evidence="1" key="1">
    <citation type="submission" date="2019-08" db="EMBL/GenBank/DDBJ databases">
        <authorList>
            <person name="Kucharzyk K."/>
            <person name="Murdoch R.W."/>
            <person name="Higgins S."/>
            <person name="Loffler F."/>
        </authorList>
    </citation>
    <scope>NUCLEOTIDE SEQUENCE</scope>
</reference>
<sequence>MADQQSLRRHRGTGKIAAQFGDQPTILAGHQSGIDISQFYGIALHIWQLILKEVVDRRQRTFHIGCAVDHGITDSGQIAGAIAHGADRPGHRLHAGIDIIESRIQGVQLSLHSGRIDACHGIIELTHPGGCLGQSAVELGSSGRCRRQLLPDLLDAHEQRLEIGLRNGRVESPGQGIVRLAGERADDEAIRVIAIKRQAGSNRVVGSGTHQIGREVLRNLDDHVIITVGQTLLCFRVVAPEKLPVECRLFAETIFEHLAGGDGTALEFDRLVMIDDRHLDFIDVRVQVPVGVQVDASVQKRDEQDEDERESRLALEAAEFVLEQARCRLDAHFSSHLFL</sequence>